<sequence>MSLILSYPNQFPIENVSIKSLIPLFCVVFCMFQFFLLKVLLSQLRRFYKILSTSGSFIKSKFADLKPHQAVKNKIQDFELSNSNHLACSDTEKIEDEHLCREDVEMVMARLGILCNPEDEKLVEKLGSDDLSNLFEEKEPSLEELKGAFDVFDENRDGFIDSKELQRVVCVLGFKEGSEIGNCRRMISAFDDNGDDRIDFGEFVKFMENTFS</sequence>
<evidence type="ECO:0000256" key="3">
    <source>
        <dbReference type="ARBA" id="ARBA00022837"/>
    </source>
</evidence>
<dbReference type="Pfam" id="PF13499">
    <property type="entry name" value="EF-hand_7"/>
    <property type="match status" value="1"/>
</dbReference>
<evidence type="ECO:0000313" key="6">
    <source>
        <dbReference type="EMBL" id="KAF5961814.1"/>
    </source>
</evidence>
<keyword evidence="4" id="KW-0812">Transmembrane</keyword>
<dbReference type="InterPro" id="IPR011992">
    <property type="entry name" value="EF-hand-dom_pair"/>
</dbReference>
<dbReference type="PROSITE" id="PS50222">
    <property type="entry name" value="EF_HAND_2"/>
    <property type="match status" value="2"/>
</dbReference>
<evidence type="ECO:0000256" key="4">
    <source>
        <dbReference type="SAM" id="Phobius"/>
    </source>
</evidence>
<dbReference type="AlphaFoldDB" id="A0A7J7IBK9"/>
<evidence type="ECO:0000313" key="7">
    <source>
        <dbReference type="Proteomes" id="UP000593564"/>
    </source>
</evidence>
<dbReference type="PANTHER" id="PTHR10891">
    <property type="entry name" value="EF-HAND CALCIUM-BINDING DOMAIN CONTAINING PROTEIN"/>
    <property type="match status" value="1"/>
</dbReference>
<keyword evidence="4" id="KW-1133">Transmembrane helix</keyword>
<keyword evidence="1" id="KW-0479">Metal-binding</keyword>
<dbReference type="Proteomes" id="UP000593564">
    <property type="component" value="Unassembled WGS sequence"/>
</dbReference>
<reference evidence="7" key="1">
    <citation type="journal article" date="2020" name="Nat. Commun.">
        <title>Genome assembly of wild tea tree DASZ reveals pedigree and selection history of tea varieties.</title>
        <authorList>
            <person name="Zhang W."/>
            <person name="Zhang Y."/>
            <person name="Qiu H."/>
            <person name="Guo Y."/>
            <person name="Wan H."/>
            <person name="Zhang X."/>
            <person name="Scossa F."/>
            <person name="Alseekh S."/>
            <person name="Zhang Q."/>
            <person name="Wang P."/>
            <person name="Xu L."/>
            <person name="Schmidt M.H."/>
            <person name="Jia X."/>
            <person name="Li D."/>
            <person name="Zhu A."/>
            <person name="Guo F."/>
            <person name="Chen W."/>
            <person name="Ni D."/>
            <person name="Usadel B."/>
            <person name="Fernie A.R."/>
            <person name="Wen W."/>
        </authorList>
    </citation>
    <scope>NUCLEOTIDE SEQUENCE [LARGE SCALE GENOMIC DNA]</scope>
    <source>
        <strain evidence="7">cv. G240</strain>
    </source>
</reference>
<dbReference type="Gene3D" id="1.10.238.10">
    <property type="entry name" value="EF-hand"/>
    <property type="match status" value="1"/>
</dbReference>
<name>A0A7J7IBK9_CAMSI</name>
<feature type="domain" description="EF-hand" evidence="5">
    <location>
        <begin position="140"/>
        <end position="175"/>
    </location>
</feature>
<evidence type="ECO:0000256" key="2">
    <source>
        <dbReference type="ARBA" id="ARBA00022737"/>
    </source>
</evidence>
<dbReference type="PROSITE" id="PS00018">
    <property type="entry name" value="EF_HAND_1"/>
    <property type="match status" value="2"/>
</dbReference>
<dbReference type="InterPro" id="IPR002048">
    <property type="entry name" value="EF_hand_dom"/>
</dbReference>
<dbReference type="InterPro" id="IPR018247">
    <property type="entry name" value="EF_Hand_1_Ca_BS"/>
</dbReference>
<feature type="transmembrane region" description="Helical" evidence="4">
    <location>
        <begin position="20"/>
        <end position="41"/>
    </location>
</feature>
<feature type="domain" description="EF-hand" evidence="5">
    <location>
        <begin position="178"/>
        <end position="212"/>
    </location>
</feature>
<keyword evidence="7" id="KW-1185">Reference proteome</keyword>
<reference evidence="6 7" key="2">
    <citation type="submission" date="2020-07" db="EMBL/GenBank/DDBJ databases">
        <title>Genome assembly of wild tea tree DASZ reveals pedigree and selection history of tea varieties.</title>
        <authorList>
            <person name="Zhang W."/>
        </authorList>
    </citation>
    <scope>NUCLEOTIDE SEQUENCE [LARGE SCALE GENOMIC DNA]</scope>
    <source>
        <strain evidence="7">cv. G240</strain>
        <tissue evidence="6">Leaf</tissue>
    </source>
</reference>
<keyword evidence="4" id="KW-0472">Membrane</keyword>
<gene>
    <name evidence="6" type="ORF">HYC85_003023</name>
</gene>
<dbReference type="FunFam" id="1.10.238.10:FF:000302">
    <property type="entry name" value="Probable calcium-binding protein CML46"/>
    <property type="match status" value="1"/>
</dbReference>
<keyword evidence="2" id="KW-0677">Repeat</keyword>
<dbReference type="InterPro" id="IPR039647">
    <property type="entry name" value="EF_hand_pair_protein_CML-like"/>
</dbReference>
<dbReference type="EMBL" id="JACBKZ010000001">
    <property type="protein sequence ID" value="KAF5961814.1"/>
    <property type="molecule type" value="Genomic_DNA"/>
</dbReference>
<accession>A0A7J7IBK9</accession>
<dbReference type="SUPFAM" id="SSF47473">
    <property type="entry name" value="EF-hand"/>
    <property type="match status" value="1"/>
</dbReference>
<evidence type="ECO:0000256" key="1">
    <source>
        <dbReference type="ARBA" id="ARBA00022723"/>
    </source>
</evidence>
<dbReference type="SMART" id="SM00054">
    <property type="entry name" value="EFh"/>
    <property type="match status" value="2"/>
</dbReference>
<evidence type="ECO:0000259" key="5">
    <source>
        <dbReference type="PROSITE" id="PS50222"/>
    </source>
</evidence>
<comment type="caution">
    <text evidence="6">The sequence shown here is derived from an EMBL/GenBank/DDBJ whole genome shotgun (WGS) entry which is preliminary data.</text>
</comment>
<protein>
    <recommendedName>
        <fullName evidence="5">EF-hand domain-containing protein</fullName>
    </recommendedName>
</protein>
<proteinExistence type="predicted"/>
<keyword evidence="3" id="KW-0106">Calcium</keyword>
<dbReference type="CDD" id="cd00051">
    <property type="entry name" value="EFh"/>
    <property type="match status" value="1"/>
</dbReference>
<dbReference type="GO" id="GO:0005509">
    <property type="term" value="F:calcium ion binding"/>
    <property type="evidence" value="ECO:0007669"/>
    <property type="project" value="InterPro"/>
</dbReference>
<organism evidence="6 7">
    <name type="scientific">Camellia sinensis</name>
    <name type="common">Tea plant</name>
    <name type="synonym">Thea sinensis</name>
    <dbReference type="NCBI Taxonomy" id="4442"/>
    <lineage>
        <taxon>Eukaryota</taxon>
        <taxon>Viridiplantae</taxon>
        <taxon>Streptophyta</taxon>
        <taxon>Embryophyta</taxon>
        <taxon>Tracheophyta</taxon>
        <taxon>Spermatophyta</taxon>
        <taxon>Magnoliopsida</taxon>
        <taxon>eudicotyledons</taxon>
        <taxon>Gunneridae</taxon>
        <taxon>Pentapetalae</taxon>
        <taxon>asterids</taxon>
        <taxon>Ericales</taxon>
        <taxon>Theaceae</taxon>
        <taxon>Camellia</taxon>
    </lineage>
</organism>